<organism evidence="1 2">
    <name type="scientific">Populus trichocarpa</name>
    <name type="common">Western balsam poplar</name>
    <name type="synonym">Populus balsamifera subsp. trichocarpa</name>
    <dbReference type="NCBI Taxonomy" id="3694"/>
    <lineage>
        <taxon>Eukaryota</taxon>
        <taxon>Viridiplantae</taxon>
        <taxon>Streptophyta</taxon>
        <taxon>Embryophyta</taxon>
        <taxon>Tracheophyta</taxon>
        <taxon>Spermatophyta</taxon>
        <taxon>Magnoliopsida</taxon>
        <taxon>eudicotyledons</taxon>
        <taxon>Gunneridae</taxon>
        <taxon>Pentapetalae</taxon>
        <taxon>rosids</taxon>
        <taxon>fabids</taxon>
        <taxon>Malpighiales</taxon>
        <taxon>Salicaceae</taxon>
        <taxon>Saliceae</taxon>
        <taxon>Populus</taxon>
    </lineage>
</organism>
<keyword evidence="2" id="KW-1185">Reference proteome</keyword>
<reference evidence="1 2" key="1">
    <citation type="journal article" date="2006" name="Science">
        <title>The genome of black cottonwood, Populus trichocarpa (Torr. &amp; Gray).</title>
        <authorList>
            <person name="Tuskan G.A."/>
            <person name="Difazio S."/>
            <person name="Jansson S."/>
            <person name="Bohlmann J."/>
            <person name="Grigoriev I."/>
            <person name="Hellsten U."/>
            <person name="Putnam N."/>
            <person name="Ralph S."/>
            <person name="Rombauts S."/>
            <person name="Salamov A."/>
            <person name="Schein J."/>
            <person name="Sterck L."/>
            <person name="Aerts A."/>
            <person name="Bhalerao R.R."/>
            <person name="Bhalerao R.P."/>
            <person name="Blaudez D."/>
            <person name="Boerjan W."/>
            <person name="Brun A."/>
            <person name="Brunner A."/>
            <person name="Busov V."/>
            <person name="Campbell M."/>
            <person name="Carlson J."/>
            <person name="Chalot M."/>
            <person name="Chapman J."/>
            <person name="Chen G.L."/>
            <person name="Cooper D."/>
            <person name="Coutinho P.M."/>
            <person name="Couturier J."/>
            <person name="Covert S."/>
            <person name="Cronk Q."/>
            <person name="Cunningham R."/>
            <person name="Davis J."/>
            <person name="Degroeve S."/>
            <person name="Dejardin A."/>
            <person name="Depamphilis C."/>
            <person name="Detter J."/>
            <person name="Dirks B."/>
            <person name="Dubchak I."/>
            <person name="Duplessis S."/>
            <person name="Ehlting J."/>
            <person name="Ellis B."/>
            <person name="Gendler K."/>
            <person name="Goodstein D."/>
            <person name="Gribskov M."/>
            <person name="Grimwood J."/>
            <person name="Groover A."/>
            <person name="Gunter L."/>
            <person name="Hamberger B."/>
            <person name="Heinze B."/>
            <person name="Helariutta Y."/>
            <person name="Henrissat B."/>
            <person name="Holligan D."/>
            <person name="Holt R."/>
            <person name="Huang W."/>
            <person name="Islam-Faridi N."/>
            <person name="Jones S."/>
            <person name="Jones-Rhoades M."/>
            <person name="Jorgensen R."/>
            <person name="Joshi C."/>
            <person name="Kangasjarvi J."/>
            <person name="Karlsson J."/>
            <person name="Kelleher C."/>
            <person name="Kirkpatrick R."/>
            <person name="Kirst M."/>
            <person name="Kohler A."/>
            <person name="Kalluri U."/>
            <person name="Larimer F."/>
            <person name="Leebens-Mack J."/>
            <person name="Leple J.C."/>
            <person name="Locascio P."/>
            <person name="Lou Y."/>
            <person name="Lucas S."/>
            <person name="Martin F."/>
            <person name="Montanini B."/>
            <person name="Napoli C."/>
            <person name="Nelson D.R."/>
            <person name="Nelson C."/>
            <person name="Nieminen K."/>
            <person name="Nilsson O."/>
            <person name="Pereda V."/>
            <person name="Peter G."/>
            <person name="Philippe R."/>
            <person name="Pilate G."/>
            <person name="Poliakov A."/>
            <person name="Razumovskaya J."/>
            <person name="Richardson P."/>
            <person name="Rinaldi C."/>
            <person name="Ritland K."/>
            <person name="Rouze P."/>
            <person name="Ryaboy D."/>
            <person name="Schmutz J."/>
            <person name="Schrader J."/>
            <person name="Segerman B."/>
            <person name="Shin H."/>
            <person name="Siddiqui A."/>
            <person name="Sterky F."/>
            <person name="Terry A."/>
            <person name="Tsai C.J."/>
            <person name="Uberbacher E."/>
            <person name="Unneberg P."/>
            <person name="Vahala J."/>
            <person name="Wall K."/>
            <person name="Wessler S."/>
            <person name="Yang G."/>
            <person name="Yin T."/>
            <person name="Douglas C."/>
            <person name="Marra M."/>
            <person name="Sandberg G."/>
            <person name="Van de Peer Y."/>
            <person name="Rokhsar D."/>
        </authorList>
    </citation>
    <scope>NUCLEOTIDE SEQUENCE [LARGE SCALE GENOMIC DNA]</scope>
    <source>
        <strain evidence="2">cv. Nisqually</strain>
    </source>
</reference>
<dbReference type="Proteomes" id="UP000006729">
    <property type="component" value="Chromosome 5"/>
</dbReference>
<evidence type="ECO:0000313" key="1">
    <source>
        <dbReference type="EMBL" id="RQO90480.1"/>
    </source>
</evidence>
<gene>
    <name evidence="1" type="ORF">POPTR_005G134550</name>
</gene>
<name>A0A3N7F509_POPTR</name>
<evidence type="ECO:0000313" key="2">
    <source>
        <dbReference type="Proteomes" id="UP000006729"/>
    </source>
</evidence>
<proteinExistence type="predicted"/>
<dbReference type="InParanoid" id="A0A3N7F509"/>
<protein>
    <submittedName>
        <fullName evidence="1">Uncharacterized protein</fullName>
    </submittedName>
</protein>
<dbReference type="EMBL" id="CM009294">
    <property type="protein sequence ID" value="RQO90480.1"/>
    <property type="molecule type" value="Genomic_DNA"/>
</dbReference>
<dbReference type="AlphaFoldDB" id="A0A3N7F509"/>
<sequence length="96" mass="10861">MLSRHVSVAAARESNNRGIRNQCLVFLMFLVSLMEETILSSGKWRQAQACHRTSKVHCSVLVPGWWSRPSFVFFLGDSCLGDCTETNYGHDCHVDE</sequence>
<accession>A0A3N7F509</accession>